<evidence type="ECO:0000313" key="2">
    <source>
        <dbReference type="EMBL" id="SNB76844.1"/>
    </source>
</evidence>
<protein>
    <submittedName>
        <fullName evidence="2">Uncharacterized protein</fullName>
    </submittedName>
</protein>
<evidence type="ECO:0000313" key="3">
    <source>
        <dbReference type="Proteomes" id="UP000198418"/>
    </source>
</evidence>
<evidence type="ECO:0000256" key="1">
    <source>
        <dbReference type="SAM" id="SignalP"/>
    </source>
</evidence>
<reference evidence="3" key="1">
    <citation type="submission" date="2017-06" db="EMBL/GenBank/DDBJ databases">
        <authorList>
            <person name="Varghese N."/>
            <person name="Submissions S."/>
        </authorList>
    </citation>
    <scope>NUCLEOTIDE SEQUENCE [LARGE SCALE GENOMIC DNA]</scope>
    <source>
        <strain evidence="3">DSM 137</strain>
    </source>
</reference>
<keyword evidence="3" id="KW-1185">Reference proteome</keyword>
<proteinExistence type="predicted"/>
<sequence length="76" mass="8328">MKKWLLAAAALSLTGAAGMAQVGSGLHPPGAENGDWRRHEIVRVYRDNEGCRISVISYHRPNGAIDTRQSRDCSHD</sequence>
<dbReference type="EMBL" id="FYDG01000008">
    <property type="protein sequence ID" value="SNB76844.1"/>
    <property type="molecule type" value="Genomic_DNA"/>
</dbReference>
<dbReference type="RefSeq" id="WP_088521423.1">
    <property type="nucleotide sequence ID" value="NZ_FYDG01000008.1"/>
</dbReference>
<dbReference type="OrthoDB" id="8468822at2"/>
<accession>A0A212RVS6</accession>
<keyword evidence="1" id="KW-0732">Signal</keyword>
<gene>
    <name evidence="2" type="ORF">SAMN06265338_10831</name>
</gene>
<name>A0A212RVS6_RHOAC</name>
<dbReference type="Proteomes" id="UP000198418">
    <property type="component" value="Unassembled WGS sequence"/>
</dbReference>
<feature type="signal peptide" evidence="1">
    <location>
        <begin position="1"/>
        <end position="20"/>
    </location>
</feature>
<feature type="chain" id="PRO_5012058299" evidence="1">
    <location>
        <begin position="21"/>
        <end position="76"/>
    </location>
</feature>
<dbReference type="AlphaFoldDB" id="A0A212RVS6"/>
<organism evidence="2 3">
    <name type="scientific">Rhodoblastus acidophilus</name>
    <name type="common">Rhodopseudomonas acidophila</name>
    <dbReference type="NCBI Taxonomy" id="1074"/>
    <lineage>
        <taxon>Bacteria</taxon>
        <taxon>Pseudomonadati</taxon>
        <taxon>Pseudomonadota</taxon>
        <taxon>Alphaproteobacteria</taxon>
        <taxon>Hyphomicrobiales</taxon>
        <taxon>Rhodoblastaceae</taxon>
        <taxon>Rhodoblastus</taxon>
    </lineage>
</organism>